<dbReference type="EMBL" id="CM042891">
    <property type="protein sequence ID" value="KAI4304142.1"/>
    <property type="molecule type" value="Genomic_DNA"/>
</dbReference>
<comment type="caution">
    <text evidence="1">The sequence shown here is derived from an EMBL/GenBank/DDBJ whole genome shotgun (WGS) entry which is preliminary data.</text>
</comment>
<gene>
    <name evidence="1" type="ORF">MLD38_039693</name>
</gene>
<proteinExistence type="predicted"/>
<reference evidence="2" key="1">
    <citation type="journal article" date="2023" name="Front. Plant Sci.">
        <title>Chromosomal-level genome assembly of Melastoma candidum provides insights into trichome evolution.</title>
        <authorList>
            <person name="Zhong Y."/>
            <person name="Wu W."/>
            <person name="Sun C."/>
            <person name="Zou P."/>
            <person name="Liu Y."/>
            <person name="Dai S."/>
            <person name="Zhou R."/>
        </authorList>
    </citation>
    <scope>NUCLEOTIDE SEQUENCE [LARGE SCALE GENOMIC DNA]</scope>
</reference>
<accession>A0ACB9L3C1</accession>
<protein>
    <submittedName>
        <fullName evidence="1">Uncharacterized protein</fullName>
    </submittedName>
</protein>
<evidence type="ECO:0000313" key="1">
    <source>
        <dbReference type="EMBL" id="KAI4304142.1"/>
    </source>
</evidence>
<evidence type="ECO:0000313" key="2">
    <source>
        <dbReference type="Proteomes" id="UP001057402"/>
    </source>
</evidence>
<name>A0ACB9L3C1_9MYRT</name>
<dbReference type="Proteomes" id="UP001057402">
    <property type="component" value="Chromosome 12"/>
</dbReference>
<sequence length="542" mass="59771">MGKKGGWIAAIKKVVLGCRDNPAVVESGERGTREKKGKGKELGKPKYGKTKSLIPRFREPSSIEQILGEVEREHNLNFQPPASAEIPRTPVPEQDLIVQPPTPAEVPKPPGPEPLGVSSSSVVSPRAISPKASLNRPASPRGNSQRLAASPRIASPKTDPARATSSRSYSNQKETVHHPEPGLGDQHAAATKIQAAYRGFMARRSFRALKGLVRLHGVMRGNAVKRQTVDAIKYMQMSVRVQSQIRSRRIEMFESKERIQAPLNIDEDAESCLGKWNSASEFAGRQDIWDDSPITKEERDARVQRRTEAIINKERAKAYAYSNQQLWKSTVRSSSSKIASTELRSDGFPWWWSRLENHLPLPNLAKERPLKPPPATPPRLNLRSSFKFDNFDASTPRSSRSSVHVTTSRRALTPPSGRILGSSSSSKYSRQRPGPSAYPFNNLSSLKDEDNGSLISCPPFLEPHYMAPTASAKAKARASSNPRERPGTPGSEASRRLSFPMTPSSRKNYGSPRTFDTNSVMDTPVSTSSAGALGRKPFNRFV</sequence>
<organism evidence="1 2">
    <name type="scientific">Melastoma candidum</name>
    <dbReference type="NCBI Taxonomy" id="119954"/>
    <lineage>
        <taxon>Eukaryota</taxon>
        <taxon>Viridiplantae</taxon>
        <taxon>Streptophyta</taxon>
        <taxon>Embryophyta</taxon>
        <taxon>Tracheophyta</taxon>
        <taxon>Spermatophyta</taxon>
        <taxon>Magnoliopsida</taxon>
        <taxon>eudicotyledons</taxon>
        <taxon>Gunneridae</taxon>
        <taxon>Pentapetalae</taxon>
        <taxon>rosids</taxon>
        <taxon>malvids</taxon>
        <taxon>Myrtales</taxon>
        <taxon>Melastomataceae</taxon>
        <taxon>Melastomatoideae</taxon>
        <taxon>Melastomateae</taxon>
        <taxon>Melastoma</taxon>
    </lineage>
</organism>
<keyword evidence="2" id="KW-1185">Reference proteome</keyword>